<dbReference type="Pfam" id="PF01094">
    <property type="entry name" value="ANF_receptor"/>
    <property type="match status" value="1"/>
</dbReference>
<dbReference type="GO" id="GO:0038039">
    <property type="term" value="C:G protein-coupled receptor heterodimeric complex"/>
    <property type="evidence" value="ECO:0007669"/>
    <property type="project" value="TreeGrafter"/>
</dbReference>
<dbReference type="Pfam" id="PF00003">
    <property type="entry name" value="7tm_3"/>
    <property type="match status" value="1"/>
</dbReference>
<evidence type="ECO:0000313" key="16">
    <source>
        <dbReference type="Proteomes" id="UP000663873"/>
    </source>
</evidence>
<evidence type="ECO:0000256" key="4">
    <source>
        <dbReference type="ARBA" id="ARBA00023040"/>
    </source>
</evidence>
<evidence type="ECO:0000256" key="5">
    <source>
        <dbReference type="ARBA" id="ARBA00023136"/>
    </source>
</evidence>
<dbReference type="SUPFAM" id="SSF53822">
    <property type="entry name" value="Periplasmic binding protein-like I"/>
    <property type="match status" value="1"/>
</dbReference>
<dbReference type="InterPro" id="IPR001828">
    <property type="entry name" value="ANF_lig-bd_rcpt"/>
</dbReference>
<feature type="transmembrane region" description="Helical" evidence="10">
    <location>
        <begin position="465"/>
        <end position="490"/>
    </location>
</feature>
<keyword evidence="11" id="KW-0732">Signal</keyword>
<feature type="transmembrane region" description="Helical" evidence="10">
    <location>
        <begin position="590"/>
        <end position="611"/>
    </location>
</feature>
<dbReference type="EMBL" id="CAJNXB010000044">
    <property type="protein sequence ID" value="CAF3003457.1"/>
    <property type="molecule type" value="Genomic_DNA"/>
</dbReference>
<dbReference type="InterPro" id="IPR000337">
    <property type="entry name" value="GPCR_3"/>
</dbReference>
<keyword evidence="2 10" id="KW-0812">Transmembrane</keyword>
<dbReference type="Proteomes" id="UP000663873">
    <property type="component" value="Unassembled WGS sequence"/>
</dbReference>
<dbReference type="EMBL" id="CAJOBP010000638">
    <property type="protein sequence ID" value="CAF4203568.1"/>
    <property type="molecule type" value="Genomic_DNA"/>
</dbReference>
<dbReference type="InterPro" id="IPR002455">
    <property type="entry name" value="GPCR3_GABA-B"/>
</dbReference>
<evidence type="ECO:0000256" key="1">
    <source>
        <dbReference type="ARBA" id="ARBA00004141"/>
    </source>
</evidence>
<feature type="transmembrane region" description="Helical" evidence="10">
    <location>
        <begin position="646"/>
        <end position="663"/>
    </location>
</feature>
<dbReference type="GO" id="GO:0004965">
    <property type="term" value="F:G protein-coupled GABA receptor activity"/>
    <property type="evidence" value="ECO:0007669"/>
    <property type="project" value="InterPro"/>
</dbReference>
<evidence type="ECO:0000256" key="10">
    <source>
        <dbReference type="SAM" id="Phobius"/>
    </source>
</evidence>
<dbReference type="GO" id="GO:0007214">
    <property type="term" value="P:gamma-aminobutyric acid signaling pathway"/>
    <property type="evidence" value="ECO:0007669"/>
    <property type="project" value="TreeGrafter"/>
</dbReference>
<evidence type="ECO:0000256" key="3">
    <source>
        <dbReference type="ARBA" id="ARBA00022989"/>
    </source>
</evidence>
<keyword evidence="3 10" id="KW-1133">Transmembrane helix</keyword>
<evidence type="ECO:0000256" key="11">
    <source>
        <dbReference type="SAM" id="SignalP"/>
    </source>
</evidence>
<keyword evidence="5 10" id="KW-0472">Membrane</keyword>
<dbReference type="InterPro" id="IPR017978">
    <property type="entry name" value="GPCR_3_C"/>
</dbReference>
<name>A0A817KXQ7_9BILA</name>
<gene>
    <name evidence="13" type="ORF">TIS948_LOCUS1584</name>
    <name evidence="14" type="ORF">UJA718_LOCUS6704</name>
</gene>
<keyword evidence="8" id="KW-0807">Transducer</keyword>
<keyword evidence="6" id="KW-0675">Receptor</keyword>
<evidence type="ECO:0000313" key="14">
    <source>
        <dbReference type="EMBL" id="CAF4203568.1"/>
    </source>
</evidence>
<keyword evidence="16" id="KW-1185">Reference proteome</keyword>
<dbReference type="InterPro" id="IPR028082">
    <property type="entry name" value="Peripla_BP_I"/>
</dbReference>
<dbReference type="PROSITE" id="PS50259">
    <property type="entry name" value="G_PROTEIN_RECEP_F3_4"/>
    <property type="match status" value="1"/>
</dbReference>
<organism evidence="13 15">
    <name type="scientific">Rotaria socialis</name>
    <dbReference type="NCBI Taxonomy" id="392032"/>
    <lineage>
        <taxon>Eukaryota</taxon>
        <taxon>Metazoa</taxon>
        <taxon>Spiralia</taxon>
        <taxon>Gnathifera</taxon>
        <taxon>Rotifera</taxon>
        <taxon>Eurotatoria</taxon>
        <taxon>Bdelloidea</taxon>
        <taxon>Philodinida</taxon>
        <taxon>Philodinidae</taxon>
        <taxon>Rotaria</taxon>
    </lineage>
</organism>
<feature type="transmembrane region" description="Helical" evidence="10">
    <location>
        <begin position="718"/>
        <end position="738"/>
    </location>
</feature>
<dbReference type="PRINTS" id="PR00248">
    <property type="entry name" value="GPCRMGR"/>
</dbReference>
<feature type="signal peptide" evidence="11">
    <location>
        <begin position="1"/>
        <end position="22"/>
    </location>
</feature>
<keyword evidence="4" id="KW-0297">G-protein coupled receptor</keyword>
<comment type="caution">
    <text evidence="13">The sequence shown here is derived from an EMBL/GenBank/DDBJ whole genome shotgun (WGS) entry which is preliminary data.</text>
</comment>
<evidence type="ECO:0000256" key="7">
    <source>
        <dbReference type="ARBA" id="ARBA00023180"/>
    </source>
</evidence>
<feature type="transmembrane region" description="Helical" evidence="10">
    <location>
        <begin position="550"/>
        <end position="569"/>
    </location>
</feature>
<evidence type="ECO:0000313" key="13">
    <source>
        <dbReference type="EMBL" id="CAF3003457.1"/>
    </source>
</evidence>
<keyword evidence="7" id="KW-0325">Glycoprotein</keyword>
<dbReference type="PRINTS" id="PR01176">
    <property type="entry name" value="GABABRECEPTR"/>
</dbReference>
<dbReference type="PANTHER" id="PTHR10519">
    <property type="entry name" value="GABA-B RECEPTOR"/>
    <property type="match status" value="1"/>
</dbReference>
<evidence type="ECO:0000256" key="6">
    <source>
        <dbReference type="ARBA" id="ARBA00023170"/>
    </source>
</evidence>
<protein>
    <recommendedName>
        <fullName evidence="12">G-protein coupled receptors family 3 profile domain-containing protein</fullName>
    </recommendedName>
</protein>
<dbReference type="OrthoDB" id="2150267at2759"/>
<feature type="domain" description="G-protein coupled receptors family 3 profile" evidence="12">
    <location>
        <begin position="522"/>
        <end position="756"/>
    </location>
</feature>
<evidence type="ECO:0000256" key="9">
    <source>
        <dbReference type="SAM" id="MobiDB-lite"/>
    </source>
</evidence>
<evidence type="ECO:0000256" key="2">
    <source>
        <dbReference type="ARBA" id="ARBA00022692"/>
    </source>
</evidence>
<dbReference type="PRINTS" id="PR01177">
    <property type="entry name" value="GABAB1RECPTR"/>
</dbReference>
<dbReference type="Proteomes" id="UP000663825">
    <property type="component" value="Unassembled WGS sequence"/>
</dbReference>
<sequence length="982" mass="113113">MGTKPFRLFLVHIFVLVYSVLANNYYGHHHLNANRQRITLNGLFTNSHYPSIHFALEQVNAQLLSPINLQFHLDETEGTIKCDVGTSVKTFFDMMNRSSSSLGVIFTDACQTVLSYISETATYFRLPVISFTDSDLSLLAKDRYPYFYHIVPSDHAHNLVRKQLLQYFNWTRFGLIYQHGSKYTLVANDFSNLTAMDKKLFEVNLTRGLAYRHGPIWQANNERYIETLLKDFKTRDVRIIIANFNQTVARHMFCQAAREQVYGSRYQWIILGYPSSSPWWNEPTHCSQQEIVRAMNGTLQTRVPQFSMDENANRSEFVSEYIKSFSKFENDYFDAYAYDTIWSLAYFYRLKLTSNQSNTEVFKNIIDDIDFIGATGRVRYLDGGRIGEVLVEQFVACRMMNNETCTIPCYEEEEDCHLTVVKIFRATYSESKDGPPILYTLNPIMWHGNGPPRDRTNQTVQFEHIYPSVFISISICSGIGLFMSCAFLAFNIHFRSHRYIRMSSPTLNNIILCGCMLAYISMILMGINSSLFREKSYVGTIMNIFCPTRVWILCISFTLAFGSMFSKTWRVHSIFTNINTTKRGIHDSRLLAIVGVLLTIDLIFLIVWQILDPIRRVLVYSAPHRLKDNQDIEIIPYREECKSKNMSLWFVVLVLNKGLLMFYGSFLSWKTRHVTMPALNDSRYIGLSVYIVFICCTLGSLVIFIPSEQMQFSYFLRSFFIVICTTATVCLVFVPKIIEVYRDPHSKKRQPKVTNRLHTNQGRPIVLTVQHLNAILSDNQDLKLVLSMQEETLNRLFDQLNGPRVENRITTVTEPFEMERLIVCNDGADEEDDEDDDDDDDEEEEKEEDSSSGDECHLQFITSNASLQPGRVARAVSLCLFNKVQLGRISWPEAASDSRYSIPSQDIHHFASSSASKTLRRQAYHNSFSIFKNSRNSEHSAVAKDNHASLQNFEPLFDGLVLLDETRLDDMLETDLISTVNG</sequence>
<feature type="region of interest" description="Disordered" evidence="9">
    <location>
        <begin position="824"/>
        <end position="857"/>
    </location>
</feature>
<feature type="transmembrane region" description="Helical" evidence="10">
    <location>
        <begin position="510"/>
        <end position="530"/>
    </location>
</feature>
<evidence type="ECO:0000256" key="8">
    <source>
        <dbReference type="ARBA" id="ARBA00023224"/>
    </source>
</evidence>
<dbReference type="AlphaFoldDB" id="A0A817KXQ7"/>
<accession>A0A817KXQ7</accession>
<feature type="chain" id="PRO_5035690191" description="G-protein coupled receptors family 3 profile domain-containing protein" evidence="11">
    <location>
        <begin position="23"/>
        <end position="982"/>
    </location>
</feature>
<feature type="compositionally biased region" description="Acidic residues" evidence="9">
    <location>
        <begin position="827"/>
        <end position="852"/>
    </location>
</feature>
<dbReference type="Gene3D" id="3.40.50.2300">
    <property type="match status" value="2"/>
</dbReference>
<proteinExistence type="predicted"/>
<dbReference type="PANTHER" id="PTHR10519:SF74">
    <property type="entry name" value="GAMMA-AMINOBUTYRIC ACID TYPE B RECEPTOR SUBUNIT 2"/>
    <property type="match status" value="1"/>
</dbReference>
<comment type="subcellular location">
    <subcellularLocation>
        <location evidence="1">Membrane</location>
        <topology evidence="1">Multi-pass membrane protein</topology>
    </subcellularLocation>
</comment>
<reference evidence="13" key="1">
    <citation type="submission" date="2021-02" db="EMBL/GenBank/DDBJ databases">
        <authorList>
            <person name="Nowell W R."/>
        </authorList>
    </citation>
    <scope>NUCLEOTIDE SEQUENCE</scope>
</reference>
<evidence type="ECO:0000313" key="15">
    <source>
        <dbReference type="Proteomes" id="UP000663825"/>
    </source>
</evidence>
<evidence type="ECO:0000259" key="12">
    <source>
        <dbReference type="PROSITE" id="PS50259"/>
    </source>
</evidence>
<feature type="transmembrane region" description="Helical" evidence="10">
    <location>
        <begin position="684"/>
        <end position="706"/>
    </location>
</feature>